<dbReference type="PANTHER" id="PTHR21139">
    <property type="entry name" value="TRIOSEPHOSPHATE ISOMERASE"/>
    <property type="match status" value="1"/>
</dbReference>
<dbReference type="PROSITE" id="PS00171">
    <property type="entry name" value="TIM_1"/>
    <property type="match status" value="1"/>
</dbReference>
<dbReference type="UniPathway" id="UPA00109">
    <property type="reaction ID" value="UER00189"/>
</dbReference>
<feature type="active site" description="Proton acceptor" evidence="8">
    <location>
        <position position="174"/>
    </location>
</feature>
<evidence type="ECO:0000256" key="1">
    <source>
        <dbReference type="ARBA" id="ARBA00004680"/>
    </source>
</evidence>
<comment type="subcellular location">
    <subcellularLocation>
        <location evidence="8 9">Cytoplasm</location>
    </subcellularLocation>
</comment>
<organism evidence="10 11">
    <name type="scientific">Ferrimonas aestuarii</name>
    <dbReference type="NCBI Taxonomy" id="2569539"/>
    <lineage>
        <taxon>Bacteria</taxon>
        <taxon>Pseudomonadati</taxon>
        <taxon>Pseudomonadota</taxon>
        <taxon>Gammaproteobacteria</taxon>
        <taxon>Alteromonadales</taxon>
        <taxon>Ferrimonadaceae</taxon>
        <taxon>Ferrimonas</taxon>
    </lineage>
</organism>
<dbReference type="InterPro" id="IPR022896">
    <property type="entry name" value="TrioseP_Isoase_bac/euk"/>
</dbReference>
<sequence>MALRRPMVAGNWKMNGSRQLAQELMKKFSRLKDDSAEVVICPPTVYLESASQLLENSKQELDGRLVRLGAQNVSHHEFGAYTGEVSASMLREFGCKYVIIGHSERRRMYGETSDIVANKFEMAQKLGLTPILCVGESLAAREARRTFEVIAGELDAVIERVGTMAFDNAIIAYEPLWAVGTGKSATPEQAQEVHAFIRQRLSEVSPFIGEKIRILYGGSVKPSNAADLFSQPDVDGGLIGGVSLNASEFMALCDIAMNAE</sequence>
<comment type="catalytic activity">
    <reaction evidence="8 9">
        <text>D-glyceraldehyde 3-phosphate = dihydroxyacetone phosphate</text>
        <dbReference type="Rhea" id="RHEA:18585"/>
        <dbReference type="ChEBI" id="CHEBI:57642"/>
        <dbReference type="ChEBI" id="CHEBI:59776"/>
        <dbReference type="EC" id="5.3.1.1"/>
    </reaction>
</comment>
<feature type="binding site" evidence="8">
    <location>
        <position position="219"/>
    </location>
    <ligand>
        <name>substrate</name>
    </ligand>
</feature>
<dbReference type="OrthoDB" id="9809429at2"/>
<keyword evidence="4 8" id="KW-0312">Gluconeogenesis</keyword>
<comment type="similarity">
    <text evidence="3 8 9">Belongs to the triosephosphate isomerase family.</text>
</comment>
<dbReference type="Proteomes" id="UP000305675">
    <property type="component" value="Unassembled WGS sequence"/>
</dbReference>
<dbReference type="GO" id="GO:0006096">
    <property type="term" value="P:glycolytic process"/>
    <property type="evidence" value="ECO:0007669"/>
    <property type="project" value="UniProtKB-UniRule"/>
</dbReference>
<evidence type="ECO:0000256" key="7">
    <source>
        <dbReference type="ARBA" id="ARBA00023235"/>
    </source>
</evidence>
<dbReference type="HAMAP" id="MF_00147_B">
    <property type="entry name" value="TIM_B"/>
    <property type="match status" value="1"/>
</dbReference>
<dbReference type="GO" id="GO:0004807">
    <property type="term" value="F:triose-phosphate isomerase activity"/>
    <property type="evidence" value="ECO:0007669"/>
    <property type="project" value="UniProtKB-UniRule"/>
</dbReference>
<proteinExistence type="inferred from homology"/>
<dbReference type="EMBL" id="SWCJ01000005">
    <property type="protein sequence ID" value="TKB55381.1"/>
    <property type="molecule type" value="Genomic_DNA"/>
</dbReference>
<dbReference type="InterPro" id="IPR000652">
    <property type="entry name" value="Triosephosphate_isomerase"/>
</dbReference>
<feature type="binding site" evidence="8">
    <location>
        <begin position="240"/>
        <end position="241"/>
    </location>
    <ligand>
        <name>substrate</name>
    </ligand>
</feature>
<evidence type="ECO:0000313" key="11">
    <source>
        <dbReference type="Proteomes" id="UP000305675"/>
    </source>
</evidence>
<dbReference type="GO" id="GO:0046166">
    <property type="term" value="P:glyceraldehyde-3-phosphate biosynthetic process"/>
    <property type="evidence" value="ECO:0007669"/>
    <property type="project" value="TreeGrafter"/>
</dbReference>
<keyword evidence="11" id="KW-1185">Reference proteome</keyword>
<accession>A0A4U1BQT7</accession>
<evidence type="ECO:0000256" key="5">
    <source>
        <dbReference type="ARBA" id="ARBA00022490"/>
    </source>
</evidence>
<name>A0A4U1BQT7_9GAMM</name>
<evidence type="ECO:0000256" key="8">
    <source>
        <dbReference type="HAMAP-Rule" id="MF_00147"/>
    </source>
</evidence>
<comment type="subunit">
    <text evidence="8 9">Homodimer.</text>
</comment>
<feature type="active site" description="Electrophile" evidence="8">
    <location>
        <position position="102"/>
    </location>
</feature>
<evidence type="ECO:0000313" key="10">
    <source>
        <dbReference type="EMBL" id="TKB55381.1"/>
    </source>
</evidence>
<dbReference type="GO" id="GO:0019563">
    <property type="term" value="P:glycerol catabolic process"/>
    <property type="evidence" value="ECO:0007669"/>
    <property type="project" value="TreeGrafter"/>
</dbReference>
<comment type="function">
    <text evidence="8">Involved in the gluconeogenesis. Catalyzes stereospecifically the conversion of dihydroxyacetone phosphate (DHAP) to D-glyceraldehyde-3-phosphate (G3P).</text>
</comment>
<dbReference type="InterPro" id="IPR020861">
    <property type="entry name" value="Triosephosphate_isomerase_AS"/>
</dbReference>
<dbReference type="SUPFAM" id="SSF51351">
    <property type="entry name" value="Triosephosphate isomerase (TIM)"/>
    <property type="match status" value="1"/>
</dbReference>
<evidence type="ECO:0000256" key="3">
    <source>
        <dbReference type="ARBA" id="ARBA00007422"/>
    </source>
</evidence>
<evidence type="ECO:0000256" key="2">
    <source>
        <dbReference type="ARBA" id="ARBA00004939"/>
    </source>
</evidence>
<dbReference type="Gene3D" id="3.20.20.70">
    <property type="entry name" value="Aldolase class I"/>
    <property type="match status" value="1"/>
</dbReference>
<keyword evidence="5 8" id="KW-0963">Cytoplasm</keyword>
<reference evidence="10 11" key="1">
    <citation type="submission" date="2019-04" db="EMBL/GenBank/DDBJ databases">
        <authorList>
            <person name="Hwang J.C."/>
        </authorList>
    </citation>
    <scope>NUCLEOTIDE SEQUENCE [LARGE SCALE GENOMIC DNA]</scope>
    <source>
        <strain evidence="10 11">IMCC35002</strain>
    </source>
</reference>
<dbReference type="GO" id="GO:0005829">
    <property type="term" value="C:cytosol"/>
    <property type="evidence" value="ECO:0007669"/>
    <property type="project" value="TreeGrafter"/>
</dbReference>
<dbReference type="PROSITE" id="PS51440">
    <property type="entry name" value="TIM_2"/>
    <property type="match status" value="1"/>
</dbReference>
<dbReference type="AlphaFoldDB" id="A0A4U1BQT7"/>
<dbReference type="FunFam" id="3.20.20.70:FF:000016">
    <property type="entry name" value="Triosephosphate isomerase"/>
    <property type="match status" value="1"/>
</dbReference>
<dbReference type="UniPathway" id="UPA00138"/>
<evidence type="ECO:0000256" key="4">
    <source>
        <dbReference type="ARBA" id="ARBA00022432"/>
    </source>
</evidence>
<dbReference type="PANTHER" id="PTHR21139:SF42">
    <property type="entry name" value="TRIOSEPHOSPHATE ISOMERASE"/>
    <property type="match status" value="1"/>
</dbReference>
<protein>
    <recommendedName>
        <fullName evidence="8 9">Triosephosphate isomerase</fullName>
        <shortName evidence="8">TIM</shortName>
        <shortName evidence="8">TPI</shortName>
        <ecNumber evidence="8 9">5.3.1.1</ecNumber>
    </recommendedName>
    <alternativeName>
        <fullName evidence="8">Triose-phosphate isomerase</fullName>
    </alternativeName>
</protein>
<dbReference type="CDD" id="cd00311">
    <property type="entry name" value="TIM"/>
    <property type="match status" value="1"/>
</dbReference>
<feature type="binding site" evidence="8">
    <location>
        <position position="180"/>
    </location>
    <ligand>
        <name>substrate</name>
    </ligand>
</feature>
<comment type="pathway">
    <text evidence="8 9">Carbohydrate biosynthesis; gluconeogenesis.</text>
</comment>
<evidence type="ECO:0000256" key="9">
    <source>
        <dbReference type="RuleBase" id="RU363013"/>
    </source>
</evidence>
<dbReference type="Pfam" id="PF00121">
    <property type="entry name" value="TIM"/>
    <property type="match status" value="1"/>
</dbReference>
<dbReference type="GO" id="GO:0006094">
    <property type="term" value="P:gluconeogenesis"/>
    <property type="evidence" value="ECO:0007669"/>
    <property type="project" value="UniProtKB-UniRule"/>
</dbReference>
<comment type="pathway">
    <text evidence="2">Carbohydrate metabolism; erythritol degradation.</text>
</comment>
<dbReference type="NCBIfam" id="TIGR00419">
    <property type="entry name" value="tim"/>
    <property type="match status" value="1"/>
</dbReference>
<keyword evidence="7 8" id="KW-0413">Isomerase</keyword>
<dbReference type="RefSeq" id="WP_136863138.1">
    <property type="nucleotide sequence ID" value="NZ_SWCJ01000005.1"/>
</dbReference>
<comment type="pathway">
    <text evidence="1 8 9">Carbohydrate degradation; glycolysis; D-glyceraldehyde 3-phosphate from glycerone phosphate: step 1/1.</text>
</comment>
<keyword evidence="6 8" id="KW-0324">Glycolysis</keyword>
<comment type="caution">
    <text evidence="10">The sequence shown here is derived from an EMBL/GenBank/DDBJ whole genome shotgun (WGS) entry which is preliminary data.</text>
</comment>
<dbReference type="EC" id="5.3.1.1" evidence="8 9"/>
<dbReference type="InterPro" id="IPR013785">
    <property type="entry name" value="Aldolase_TIM"/>
</dbReference>
<dbReference type="InterPro" id="IPR035990">
    <property type="entry name" value="TIM_sf"/>
</dbReference>
<feature type="binding site" evidence="8">
    <location>
        <begin position="11"/>
        <end position="13"/>
    </location>
    <ligand>
        <name>substrate</name>
    </ligand>
</feature>
<gene>
    <name evidence="8" type="primary">tpiA</name>
    <name evidence="10" type="ORF">FCL42_09305</name>
</gene>
<evidence type="ECO:0000256" key="6">
    <source>
        <dbReference type="ARBA" id="ARBA00023152"/>
    </source>
</evidence>